<dbReference type="eggNOG" id="COG1032">
    <property type="taxonomic scope" value="Bacteria"/>
</dbReference>
<reference evidence="1" key="1">
    <citation type="journal article" date="2015" name="PeerJ">
        <title>First genomic representation of candidate bacterial phylum KSB3 points to enhanced environmental sensing as a trigger of wastewater bulking.</title>
        <authorList>
            <person name="Sekiguchi Y."/>
            <person name="Ohashi A."/>
            <person name="Parks D.H."/>
            <person name="Yamauchi T."/>
            <person name="Tyson G.W."/>
            <person name="Hugenholtz P."/>
        </authorList>
    </citation>
    <scope>NUCLEOTIDE SEQUENCE [LARGE SCALE GENOMIC DNA]</scope>
</reference>
<sequence>MNIALIIPKNSSEKSFYDYKFYSTFLLSKKYISYLLAIPTLTALTPSEHHVRVFDENIEEIDYIWQADIVGISVRTMFAERAYTIYEPTSYTLTAH</sequence>
<accession>A0A081BVS4</accession>
<organism evidence="1">
    <name type="scientific">Vecturithrix granuli</name>
    <dbReference type="NCBI Taxonomy" id="1499967"/>
    <lineage>
        <taxon>Bacteria</taxon>
        <taxon>Candidatus Moduliflexota</taxon>
        <taxon>Candidatus Vecturitrichia</taxon>
        <taxon>Candidatus Vecturitrichales</taxon>
        <taxon>Candidatus Vecturitrichaceae</taxon>
        <taxon>Candidatus Vecturithrix</taxon>
    </lineage>
</organism>
<dbReference type="HOGENOM" id="CLU_2354099_0_0_0"/>
<name>A0A081BVS4_VECG1</name>
<dbReference type="AlphaFoldDB" id="A0A081BVS4"/>
<evidence type="ECO:0000313" key="2">
    <source>
        <dbReference type="Proteomes" id="UP000030661"/>
    </source>
</evidence>
<gene>
    <name evidence="1" type="ORF">U27_03391</name>
</gene>
<proteinExistence type="predicted"/>
<evidence type="ECO:0000313" key="1">
    <source>
        <dbReference type="EMBL" id="GAK56429.1"/>
    </source>
</evidence>
<dbReference type="Proteomes" id="UP000030661">
    <property type="component" value="Unassembled WGS sequence"/>
</dbReference>
<protein>
    <submittedName>
        <fullName evidence="1">Fe-S oxidoreductase</fullName>
    </submittedName>
</protein>
<dbReference type="EMBL" id="DF820464">
    <property type="protein sequence ID" value="GAK56429.1"/>
    <property type="molecule type" value="Genomic_DNA"/>
</dbReference>
<dbReference type="STRING" id="1499967.U27_03391"/>
<keyword evidence="2" id="KW-1185">Reference proteome</keyword>